<evidence type="ECO:0000256" key="1">
    <source>
        <dbReference type="SAM" id="MobiDB-lite"/>
    </source>
</evidence>
<keyword evidence="3" id="KW-1185">Reference proteome</keyword>
<evidence type="ECO:0000313" key="3">
    <source>
        <dbReference type="Proteomes" id="UP000735302"/>
    </source>
</evidence>
<comment type="caution">
    <text evidence="2">The sequence shown here is derived from an EMBL/GenBank/DDBJ whole genome shotgun (WGS) entry which is preliminary data.</text>
</comment>
<feature type="region of interest" description="Disordered" evidence="1">
    <location>
        <begin position="36"/>
        <end position="57"/>
    </location>
</feature>
<dbReference type="AlphaFoldDB" id="A0AAV3ZAH7"/>
<organism evidence="2 3">
    <name type="scientific">Plakobranchus ocellatus</name>
    <dbReference type="NCBI Taxonomy" id="259542"/>
    <lineage>
        <taxon>Eukaryota</taxon>
        <taxon>Metazoa</taxon>
        <taxon>Spiralia</taxon>
        <taxon>Lophotrochozoa</taxon>
        <taxon>Mollusca</taxon>
        <taxon>Gastropoda</taxon>
        <taxon>Heterobranchia</taxon>
        <taxon>Euthyneura</taxon>
        <taxon>Panpulmonata</taxon>
        <taxon>Sacoglossa</taxon>
        <taxon>Placobranchoidea</taxon>
        <taxon>Plakobranchidae</taxon>
        <taxon>Plakobranchus</taxon>
    </lineage>
</organism>
<gene>
    <name evidence="2" type="ORF">PoB_001826300</name>
</gene>
<dbReference type="EMBL" id="BLXT01002163">
    <property type="protein sequence ID" value="GFN91757.1"/>
    <property type="molecule type" value="Genomic_DNA"/>
</dbReference>
<proteinExistence type="predicted"/>
<sequence>MEVLRAMYPSGVGSRGLCPPEADEFLQFKGENVASPGTKTVHIQHPQKSTMKRDVDGTVLTTPPAEICREPSVAGSSPATVTLAWRTAKKPEITLL</sequence>
<reference evidence="2 3" key="1">
    <citation type="journal article" date="2021" name="Elife">
        <title>Chloroplast acquisition without the gene transfer in kleptoplastic sea slugs, Plakobranchus ocellatus.</title>
        <authorList>
            <person name="Maeda T."/>
            <person name="Takahashi S."/>
            <person name="Yoshida T."/>
            <person name="Shimamura S."/>
            <person name="Takaki Y."/>
            <person name="Nagai Y."/>
            <person name="Toyoda A."/>
            <person name="Suzuki Y."/>
            <person name="Arimoto A."/>
            <person name="Ishii H."/>
            <person name="Satoh N."/>
            <person name="Nishiyama T."/>
            <person name="Hasebe M."/>
            <person name="Maruyama T."/>
            <person name="Minagawa J."/>
            <person name="Obokata J."/>
            <person name="Shigenobu S."/>
        </authorList>
    </citation>
    <scope>NUCLEOTIDE SEQUENCE [LARGE SCALE GENOMIC DNA]</scope>
</reference>
<evidence type="ECO:0000313" key="2">
    <source>
        <dbReference type="EMBL" id="GFN91757.1"/>
    </source>
</evidence>
<protein>
    <submittedName>
        <fullName evidence="2">Uncharacterized protein</fullName>
    </submittedName>
</protein>
<name>A0AAV3ZAH7_9GAST</name>
<accession>A0AAV3ZAH7</accession>
<dbReference type="Proteomes" id="UP000735302">
    <property type="component" value="Unassembled WGS sequence"/>
</dbReference>